<name>A0ABT3TB15_9GAMM</name>
<proteinExistence type="predicted"/>
<feature type="transmembrane region" description="Helical" evidence="1">
    <location>
        <begin position="121"/>
        <end position="140"/>
    </location>
</feature>
<evidence type="ECO:0008006" key="4">
    <source>
        <dbReference type="Google" id="ProtNLM"/>
    </source>
</evidence>
<dbReference type="Proteomes" id="UP001143304">
    <property type="component" value="Unassembled WGS sequence"/>
</dbReference>
<feature type="transmembrane region" description="Helical" evidence="1">
    <location>
        <begin position="295"/>
        <end position="317"/>
    </location>
</feature>
<dbReference type="EMBL" id="SHNO01000001">
    <property type="protein sequence ID" value="MCX2978662.1"/>
    <property type="molecule type" value="Genomic_DNA"/>
</dbReference>
<evidence type="ECO:0000313" key="2">
    <source>
        <dbReference type="EMBL" id="MCX2978662.1"/>
    </source>
</evidence>
<sequence>MATDRSVHFRNTFIAVSLSLLMAAFLSMNISSLQWPFGIVDSPIVLAHAIKYSPLEYFTTPVKYQFLTLNNLTPWVTLSWDFDYHFFGVDAIGYRFHHLVSGAVLLILIYITLYRVSGSKLNAAIFSFAFATLPSTLAISDDLINRHYLEGMSFCLLSFLFAHQYGRSPRASWLALSVFFYGISVTTKEVYIPLPGILFFVFVGTVGRRIVLILPYALVLSLYILWRIYMLEGPGGYSSPTSLSEMIPSSSLFIFFAQRVTTSFSSNPQISLVIFIVFLVLLLKSAGKMSLSTKLGSLVGLISLLVPFLGVVNLLAIGYFANRWMFTPSVAFLIFFSYLTKLNNSKYLNGFVLILLLFSSLAAWDTRLKQDDLPYHAGKGKVYEYILAPNSETYMYRSYSHLVARGVSTWRYISFMRNGVWGPLVISAPGQLEYHDTVGKTPLYPRGKKSADEFTSHEEIEKIDLLDDVSFQPSDGMMTFHFDNMLRNSSCFIYIFGENNGFLFDTDKCDQWRISARELAYLLQMAGYQLSDVSIALWEKDTDTNRFSKEYRISDVFDLDLLQGISGTPAP</sequence>
<feature type="transmembrane region" description="Helical" evidence="1">
    <location>
        <begin position="266"/>
        <end position="283"/>
    </location>
</feature>
<comment type="caution">
    <text evidence="2">The sequence shown here is derived from an EMBL/GenBank/DDBJ whole genome shotgun (WGS) entry which is preliminary data.</text>
</comment>
<feature type="transmembrane region" description="Helical" evidence="1">
    <location>
        <begin position="347"/>
        <end position="364"/>
    </location>
</feature>
<keyword evidence="3" id="KW-1185">Reference proteome</keyword>
<gene>
    <name evidence="2" type="ORF">EYC82_14950</name>
</gene>
<dbReference type="RefSeq" id="WP_279250358.1">
    <property type="nucleotide sequence ID" value="NZ_SHNO01000001.1"/>
</dbReference>
<reference evidence="2" key="1">
    <citation type="submission" date="2019-02" db="EMBL/GenBank/DDBJ databases">
        <authorList>
            <person name="Li S.-H."/>
        </authorList>
    </citation>
    <scope>NUCLEOTIDE SEQUENCE</scope>
    <source>
        <strain evidence="2">IMCC11814</strain>
    </source>
</reference>
<feature type="transmembrane region" description="Helical" evidence="1">
    <location>
        <begin position="210"/>
        <end position="230"/>
    </location>
</feature>
<feature type="transmembrane region" description="Helical" evidence="1">
    <location>
        <begin position="12"/>
        <end position="30"/>
    </location>
</feature>
<evidence type="ECO:0000256" key="1">
    <source>
        <dbReference type="SAM" id="Phobius"/>
    </source>
</evidence>
<keyword evidence="1" id="KW-1133">Transmembrane helix</keyword>
<feature type="transmembrane region" description="Helical" evidence="1">
    <location>
        <begin position="96"/>
        <end position="114"/>
    </location>
</feature>
<organism evidence="2 3">
    <name type="scientific">Candidatus Marimicrobium litorale</name>
    <dbReference type="NCBI Taxonomy" id="2518991"/>
    <lineage>
        <taxon>Bacteria</taxon>
        <taxon>Pseudomonadati</taxon>
        <taxon>Pseudomonadota</taxon>
        <taxon>Gammaproteobacteria</taxon>
        <taxon>Cellvibrionales</taxon>
        <taxon>Halieaceae</taxon>
        <taxon>Marimicrobium</taxon>
    </lineage>
</organism>
<evidence type="ECO:0000313" key="3">
    <source>
        <dbReference type="Proteomes" id="UP001143304"/>
    </source>
</evidence>
<feature type="transmembrane region" description="Helical" evidence="1">
    <location>
        <begin position="323"/>
        <end position="340"/>
    </location>
</feature>
<protein>
    <recommendedName>
        <fullName evidence="4">Glycosyltransferase RgtA/B/C/D-like domain-containing protein</fullName>
    </recommendedName>
</protein>
<keyword evidence="1" id="KW-0472">Membrane</keyword>
<keyword evidence="1" id="KW-0812">Transmembrane</keyword>
<feature type="transmembrane region" description="Helical" evidence="1">
    <location>
        <begin position="178"/>
        <end position="204"/>
    </location>
</feature>
<accession>A0ABT3TB15</accession>